<dbReference type="PROSITE" id="PS50983">
    <property type="entry name" value="FE_B12_PBP"/>
    <property type="match status" value="1"/>
</dbReference>
<dbReference type="Proteomes" id="UP000663570">
    <property type="component" value="Chromosome"/>
</dbReference>
<protein>
    <submittedName>
        <fullName evidence="4">Cobalamin-binding protein</fullName>
    </submittedName>
</protein>
<dbReference type="SUPFAM" id="SSF53807">
    <property type="entry name" value="Helical backbone' metal receptor"/>
    <property type="match status" value="1"/>
</dbReference>
<organism evidence="4 5">
    <name type="scientific">Niveibacterium microcysteis</name>
    <dbReference type="NCBI Taxonomy" id="2811415"/>
    <lineage>
        <taxon>Bacteria</taxon>
        <taxon>Pseudomonadati</taxon>
        <taxon>Pseudomonadota</taxon>
        <taxon>Betaproteobacteria</taxon>
        <taxon>Rhodocyclales</taxon>
        <taxon>Rhodocyclaceae</taxon>
        <taxon>Niveibacterium</taxon>
    </lineage>
</organism>
<feature type="domain" description="Fe/B12 periplasmic-binding" evidence="3">
    <location>
        <begin position="55"/>
        <end position="311"/>
    </location>
</feature>
<evidence type="ECO:0000259" key="3">
    <source>
        <dbReference type="PROSITE" id="PS50983"/>
    </source>
</evidence>
<keyword evidence="5" id="KW-1185">Reference proteome</keyword>
<name>A0ABX7M7E2_9RHOO</name>
<dbReference type="RefSeq" id="WP_172200925.1">
    <property type="nucleotide sequence ID" value="NZ_CP071060.1"/>
</dbReference>
<gene>
    <name evidence="4" type="ORF">JY500_03145</name>
</gene>
<evidence type="ECO:0000256" key="2">
    <source>
        <dbReference type="SAM" id="SignalP"/>
    </source>
</evidence>
<dbReference type="Pfam" id="PF01497">
    <property type="entry name" value="Peripla_BP_2"/>
    <property type="match status" value="1"/>
</dbReference>
<dbReference type="InterPro" id="IPR002491">
    <property type="entry name" value="ABC_transptr_periplasmic_BD"/>
</dbReference>
<dbReference type="NCBIfam" id="NF038402">
    <property type="entry name" value="TroA_like"/>
    <property type="match status" value="1"/>
</dbReference>
<keyword evidence="1 2" id="KW-0732">Signal</keyword>
<evidence type="ECO:0000313" key="4">
    <source>
        <dbReference type="EMBL" id="QSI77667.1"/>
    </source>
</evidence>
<dbReference type="InterPro" id="IPR054828">
    <property type="entry name" value="Vit_B12_bind_prot"/>
</dbReference>
<accession>A0ABX7M7E2</accession>
<dbReference type="InterPro" id="IPR050902">
    <property type="entry name" value="ABC_Transporter_SBP"/>
</dbReference>
<evidence type="ECO:0000256" key="1">
    <source>
        <dbReference type="ARBA" id="ARBA00022729"/>
    </source>
</evidence>
<dbReference type="PANTHER" id="PTHR30535:SF34">
    <property type="entry name" value="MOLYBDATE-BINDING PROTEIN MOLA"/>
    <property type="match status" value="1"/>
</dbReference>
<feature type="signal peptide" evidence="2">
    <location>
        <begin position="1"/>
        <end position="34"/>
    </location>
</feature>
<dbReference type="EMBL" id="CP071060">
    <property type="protein sequence ID" value="QSI77667.1"/>
    <property type="molecule type" value="Genomic_DNA"/>
</dbReference>
<dbReference type="PANTHER" id="PTHR30535">
    <property type="entry name" value="VITAMIN B12-BINDING PROTEIN"/>
    <property type="match status" value="1"/>
</dbReference>
<reference evidence="4 5" key="1">
    <citation type="submission" date="2021-02" db="EMBL/GenBank/DDBJ databases">
        <title>Niveibacterium changnyeongensis HC41.</title>
        <authorList>
            <person name="Kang M."/>
        </authorList>
    </citation>
    <scope>NUCLEOTIDE SEQUENCE [LARGE SCALE GENOMIC DNA]</scope>
    <source>
        <strain evidence="4 5">HC41</strain>
    </source>
</reference>
<proteinExistence type="predicted"/>
<feature type="chain" id="PRO_5046444722" evidence="2">
    <location>
        <begin position="35"/>
        <end position="311"/>
    </location>
</feature>
<evidence type="ECO:0000313" key="5">
    <source>
        <dbReference type="Proteomes" id="UP000663570"/>
    </source>
</evidence>
<sequence>MQTFSPFRLHRALIRRKHLASSMVLALMPVAALAANVSVLDDTGARVTLNAPAQRIVSLAPHATELLFAAGAGARVVAATEYSDYPAAAAKLPRVGGYHALDLERIVALKPDLVVGWASGNPAAQLERLKRMGVPVFLSEPRRFDTIASDLERIGVLTGNDGEAKAAAKGLREGIETLRQRYASRKPVRVFYQVWSDPLQTLNGKHMVSDVLSLCGGRNVFAELDPIAPTVTREAVLKAAPEAILTGREPATDQGSLDAWRAWKALPAVALGNLFYVDGDHLNRAGPRILAGAQEVCAVLDQARERLAGKR</sequence>
<dbReference type="Gene3D" id="3.40.50.1980">
    <property type="entry name" value="Nitrogenase molybdenum iron protein domain"/>
    <property type="match status" value="2"/>
</dbReference>
<dbReference type="CDD" id="cd01144">
    <property type="entry name" value="BtuF"/>
    <property type="match status" value="1"/>
</dbReference>